<dbReference type="Proteomes" id="UP001055072">
    <property type="component" value="Unassembled WGS sequence"/>
</dbReference>
<gene>
    <name evidence="1" type="ORF">BDY19DRAFT_427246</name>
</gene>
<reference evidence="1" key="1">
    <citation type="journal article" date="2021" name="Environ. Microbiol.">
        <title>Gene family expansions and transcriptome signatures uncover fungal adaptations to wood decay.</title>
        <authorList>
            <person name="Hage H."/>
            <person name="Miyauchi S."/>
            <person name="Viragh M."/>
            <person name="Drula E."/>
            <person name="Min B."/>
            <person name="Chaduli D."/>
            <person name="Navarro D."/>
            <person name="Favel A."/>
            <person name="Norest M."/>
            <person name="Lesage-Meessen L."/>
            <person name="Balint B."/>
            <person name="Merenyi Z."/>
            <person name="de Eugenio L."/>
            <person name="Morin E."/>
            <person name="Martinez A.T."/>
            <person name="Baldrian P."/>
            <person name="Stursova M."/>
            <person name="Martinez M.J."/>
            <person name="Novotny C."/>
            <person name="Magnuson J.K."/>
            <person name="Spatafora J.W."/>
            <person name="Maurice S."/>
            <person name="Pangilinan J."/>
            <person name="Andreopoulos W."/>
            <person name="LaButti K."/>
            <person name="Hundley H."/>
            <person name="Na H."/>
            <person name="Kuo A."/>
            <person name="Barry K."/>
            <person name="Lipzen A."/>
            <person name="Henrissat B."/>
            <person name="Riley R."/>
            <person name="Ahrendt S."/>
            <person name="Nagy L.G."/>
            <person name="Grigoriev I.V."/>
            <person name="Martin F."/>
            <person name="Rosso M.N."/>
        </authorList>
    </citation>
    <scope>NUCLEOTIDE SEQUENCE</scope>
    <source>
        <strain evidence="1">CBS 384.51</strain>
    </source>
</reference>
<sequence length="174" mass="18828">MPLFGRKNKNSATDRRSNDLSDDTYGRNDPLNSSDTNNSWDKTASGPADNRQFQDPSYQQTGYNSTLPTTGNQATIGTEGTGMTGHRHHPHVQQQGPVVGAAPLREQAMMHDREAQNVSAQSKELAEAEALEQQAREHRERAVAQGAHPHNKYLGGNPATADVGSAAPQPRSGF</sequence>
<proteinExistence type="predicted"/>
<accession>A0ACB8UGQ0</accession>
<name>A0ACB8UGQ0_9APHY</name>
<comment type="caution">
    <text evidence="1">The sequence shown here is derived from an EMBL/GenBank/DDBJ whole genome shotgun (WGS) entry which is preliminary data.</text>
</comment>
<evidence type="ECO:0000313" key="2">
    <source>
        <dbReference type="Proteomes" id="UP001055072"/>
    </source>
</evidence>
<evidence type="ECO:0000313" key="1">
    <source>
        <dbReference type="EMBL" id="KAI0093455.1"/>
    </source>
</evidence>
<protein>
    <submittedName>
        <fullName evidence="1">Uncharacterized protein</fullName>
    </submittedName>
</protein>
<dbReference type="EMBL" id="MU274902">
    <property type="protein sequence ID" value="KAI0093455.1"/>
    <property type="molecule type" value="Genomic_DNA"/>
</dbReference>
<organism evidence="1 2">
    <name type="scientific">Irpex rosettiformis</name>
    <dbReference type="NCBI Taxonomy" id="378272"/>
    <lineage>
        <taxon>Eukaryota</taxon>
        <taxon>Fungi</taxon>
        <taxon>Dikarya</taxon>
        <taxon>Basidiomycota</taxon>
        <taxon>Agaricomycotina</taxon>
        <taxon>Agaricomycetes</taxon>
        <taxon>Polyporales</taxon>
        <taxon>Irpicaceae</taxon>
        <taxon>Irpex</taxon>
    </lineage>
</organism>
<keyword evidence="2" id="KW-1185">Reference proteome</keyword>